<gene>
    <name evidence="4" type="ORF">GFC30_2856</name>
</gene>
<dbReference type="AlphaFoldDB" id="A0A167TD72"/>
<evidence type="ECO:0000313" key="4">
    <source>
        <dbReference type="EMBL" id="ANB60164.1"/>
    </source>
</evidence>
<dbReference type="InterPro" id="IPR015421">
    <property type="entry name" value="PyrdxlP-dep_Trfase_major"/>
</dbReference>
<dbReference type="PANTHER" id="PTHR11601">
    <property type="entry name" value="CYSTEINE DESULFURYLASE FAMILY MEMBER"/>
    <property type="match status" value="1"/>
</dbReference>
<dbReference type="EMBL" id="CP015438">
    <property type="protein sequence ID" value="ANB60164.1"/>
    <property type="molecule type" value="Genomic_DNA"/>
</dbReference>
<dbReference type="PIRSF" id="PIRSF005572">
    <property type="entry name" value="NifS"/>
    <property type="match status" value="1"/>
</dbReference>
<dbReference type="InterPro" id="IPR016454">
    <property type="entry name" value="Cysteine_dSase"/>
</dbReference>
<feature type="domain" description="Aminotransferase class V" evidence="3">
    <location>
        <begin position="2"/>
        <end position="364"/>
    </location>
</feature>
<dbReference type="InterPro" id="IPR015424">
    <property type="entry name" value="PyrdxlP-dep_Trfase"/>
</dbReference>
<evidence type="ECO:0000259" key="3">
    <source>
        <dbReference type="Pfam" id="PF00266"/>
    </source>
</evidence>
<dbReference type="Gene3D" id="3.40.640.10">
    <property type="entry name" value="Type I PLP-dependent aspartate aminotransferase-like (Major domain)"/>
    <property type="match status" value="1"/>
</dbReference>
<evidence type="ECO:0000256" key="2">
    <source>
        <dbReference type="ARBA" id="ARBA00022898"/>
    </source>
</evidence>
<dbReference type="NCBIfam" id="NF002806">
    <property type="entry name" value="PRK02948.1"/>
    <property type="match status" value="1"/>
</dbReference>
<dbReference type="Pfam" id="PF00266">
    <property type="entry name" value="Aminotran_5"/>
    <property type="match status" value="1"/>
</dbReference>
<reference evidence="4 5" key="1">
    <citation type="journal article" date="2006" name="Syst. Appl. Microbiol.">
        <title>Anoxybacillus amylolyticus sp. nov., a thermophilic amylase producing bacterium isolated from Mount Rittmann (Antarctica).</title>
        <authorList>
            <person name="Poli A."/>
            <person name="Esposito E."/>
            <person name="Lama L."/>
            <person name="Orlando P."/>
            <person name="Nicolaus G."/>
            <person name="de Appolonia F."/>
            <person name="Gambacorta A."/>
            <person name="Nicolaus B."/>
        </authorList>
    </citation>
    <scope>NUCLEOTIDE SEQUENCE [LARGE SCALE GENOMIC DNA]</scope>
    <source>
        <strain evidence="4 5">DSM 15939</strain>
    </source>
</reference>
<name>A0A167TD72_9BACL</name>
<proteinExistence type="predicted"/>
<dbReference type="PATRIC" id="fig|294699.3.peg.2943"/>
<dbReference type="OrthoDB" id="9808002at2"/>
<dbReference type="InterPro" id="IPR000192">
    <property type="entry name" value="Aminotrans_V_dom"/>
</dbReference>
<organism evidence="4 5">
    <name type="scientific">Anoxybacteroides amylolyticum</name>
    <dbReference type="NCBI Taxonomy" id="294699"/>
    <lineage>
        <taxon>Bacteria</taxon>
        <taxon>Bacillati</taxon>
        <taxon>Bacillota</taxon>
        <taxon>Bacilli</taxon>
        <taxon>Bacillales</taxon>
        <taxon>Anoxybacillaceae</taxon>
        <taxon>Anoxybacteroides</taxon>
    </lineage>
</organism>
<keyword evidence="2" id="KW-0663">Pyridoxal phosphate</keyword>
<sequence length="381" mass="41960">MIYLDFAATTPMSEEALAVYTEVARTYFGNSSSLHDIGSDAARLLAICRKQLAELINGEEKGIYFTSGGSESNILAVRSIIEAHRHKGNHLITTSTEHASLYHLFQQLETEGYDVTYLPVDRFGCIDLAELEQAITNETIFASIHHANSEIGTVQPIADIGKILRRNGVIFHSDCVQTFGKIQVDVQAMGIDSLSISAHKIYGPKGVGAVYIDPRIKWTPCFHNATHESGFRPGTVNVPGIAAFVTAAQQMCRELTEEKMRLEALRQYFLSQVAEKQLSITIEGHPEEHLPNIIGFSVHGIEGQYTMLECNRYGFAISTGSACQVGKQAPSRTMVTIGKEVEEAKQFVRISLGKPTTTEQLAKLIAVLETICQKRKVGKDN</sequence>
<keyword evidence="4" id="KW-0456">Lyase</keyword>
<protein>
    <submittedName>
        <fullName evidence="4">Beta-eliminating lyase family protein</fullName>
    </submittedName>
</protein>
<dbReference type="RefSeq" id="WP_066326448.1">
    <property type="nucleotide sequence ID" value="NZ_CP015438.1"/>
</dbReference>
<dbReference type="KEGG" id="aamy:GFC30_2856"/>
<dbReference type="GO" id="GO:0016829">
    <property type="term" value="F:lyase activity"/>
    <property type="evidence" value="ECO:0007669"/>
    <property type="project" value="UniProtKB-KW"/>
</dbReference>
<dbReference type="Gene3D" id="3.90.1150.10">
    <property type="entry name" value="Aspartate Aminotransferase, domain 1"/>
    <property type="match status" value="1"/>
</dbReference>
<evidence type="ECO:0000256" key="1">
    <source>
        <dbReference type="ARBA" id="ARBA00001933"/>
    </source>
</evidence>
<keyword evidence="5" id="KW-1185">Reference proteome</keyword>
<comment type="cofactor">
    <cofactor evidence="1">
        <name>pyridoxal 5'-phosphate</name>
        <dbReference type="ChEBI" id="CHEBI:597326"/>
    </cofactor>
</comment>
<accession>A0A167TD72</accession>
<dbReference type="InterPro" id="IPR015422">
    <property type="entry name" value="PyrdxlP-dep_Trfase_small"/>
</dbReference>
<evidence type="ECO:0000313" key="5">
    <source>
        <dbReference type="Proteomes" id="UP000076865"/>
    </source>
</evidence>
<dbReference type="SUPFAM" id="SSF53383">
    <property type="entry name" value="PLP-dependent transferases"/>
    <property type="match status" value="1"/>
</dbReference>
<dbReference type="Proteomes" id="UP000076865">
    <property type="component" value="Chromosome"/>
</dbReference>
<dbReference type="PANTHER" id="PTHR11601:SF36">
    <property type="entry name" value="CYSTEINE DESULFURASE NIFS-RELATED"/>
    <property type="match status" value="1"/>
</dbReference>